<proteinExistence type="predicted"/>
<dbReference type="Pfam" id="PF09118">
    <property type="entry name" value="GO-like_E_set"/>
    <property type="match status" value="1"/>
</dbReference>
<dbReference type="Gene3D" id="2.60.40.10">
    <property type="entry name" value="Immunoglobulins"/>
    <property type="match status" value="1"/>
</dbReference>
<dbReference type="InterPro" id="IPR014756">
    <property type="entry name" value="Ig_E-set"/>
</dbReference>
<dbReference type="InterPro" id="IPR011043">
    <property type="entry name" value="Gal_Oxase/kelch_b-propeller"/>
</dbReference>
<feature type="region of interest" description="Disordered" evidence="1">
    <location>
        <begin position="33"/>
        <end position="68"/>
    </location>
</feature>
<organism evidence="3 4">
    <name type="scientific">Apodospora peruviana</name>
    <dbReference type="NCBI Taxonomy" id="516989"/>
    <lineage>
        <taxon>Eukaryota</taxon>
        <taxon>Fungi</taxon>
        <taxon>Dikarya</taxon>
        <taxon>Ascomycota</taxon>
        <taxon>Pezizomycotina</taxon>
        <taxon>Sordariomycetes</taxon>
        <taxon>Sordariomycetidae</taxon>
        <taxon>Sordariales</taxon>
        <taxon>Lasiosphaeriaceae</taxon>
        <taxon>Apodospora</taxon>
    </lineage>
</organism>
<keyword evidence="4" id="KW-1185">Reference proteome</keyword>
<dbReference type="CDD" id="cd02851">
    <property type="entry name" value="E_set_GO_C"/>
    <property type="match status" value="1"/>
</dbReference>
<feature type="compositionally biased region" description="Basic and acidic residues" evidence="1">
    <location>
        <begin position="33"/>
        <end position="49"/>
    </location>
</feature>
<dbReference type="InterPro" id="IPR037293">
    <property type="entry name" value="Gal_Oxidase_central_sf"/>
</dbReference>
<evidence type="ECO:0000256" key="1">
    <source>
        <dbReference type="SAM" id="MobiDB-lite"/>
    </source>
</evidence>
<dbReference type="InterPro" id="IPR013783">
    <property type="entry name" value="Ig-like_fold"/>
</dbReference>
<protein>
    <recommendedName>
        <fullName evidence="2">Galactose oxidase-like Early set domain-containing protein</fullName>
    </recommendedName>
</protein>
<dbReference type="AlphaFoldDB" id="A0AAE0ID12"/>
<dbReference type="EMBL" id="JAUEDM010000003">
    <property type="protein sequence ID" value="KAK3322855.1"/>
    <property type="molecule type" value="Genomic_DNA"/>
</dbReference>
<evidence type="ECO:0000259" key="2">
    <source>
        <dbReference type="Pfam" id="PF09118"/>
    </source>
</evidence>
<evidence type="ECO:0000313" key="3">
    <source>
        <dbReference type="EMBL" id="KAK3322855.1"/>
    </source>
</evidence>
<reference evidence="3" key="1">
    <citation type="journal article" date="2023" name="Mol. Phylogenet. Evol.">
        <title>Genome-scale phylogeny and comparative genomics of the fungal order Sordariales.</title>
        <authorList>
            <person name="Hensen N."/>
            <person name="Bonometti L."/>
            <person name="Westerberg I."/>
            <person name="Brannstrom I.O."/>
            <person name="Guillou S."/>
            <person name="Cros-Aarteil S."/>
            <person name="Calhoun S."/>
            <person name="Haridas S."/>
            <person name="Kuo A."/>
            <person name="Mondo S."/>
            <person name="Pangilinan J."/>
            <person name="Riley R."/>
            <person name="LaButti K."/>
            <person name="Andreopoulos B."/>
            <person name="Lipzen A."/>
            <person name="Chen C."/>
            <person name="Yan M."/>
            <person name="Daum C."/>
            <person name="Ng V."/>
            <person name="Clum A."/>
            <person name="Steindorff A."/>
            <person name="Ohm R.A."/>
            <person name="Martin F."/>
            <person name="Silar P."/>
            <person name="Natvig D.O."/>
            <person name="Lalanne C."/>
            <person name="Gautier V."/>
            <person name="Ament-Velasquez S.L."/>
            <person name="Kruys A."/>
            <person name="Hutchinson M.I."/>
            <person name="Powell A.J."/>
            <person name="Barry K."/>
            <person name="Miller A.N."/>
            <person name="Grigoriev I.V."/>
            <person name="Debuchy R."/>
            <person name="Gladieux P."/>
            <person name="Hiltunen Thoren M."/>
            <person name="Johannesson H."/>
        </authorList>
    </citation>
    <scope>NUCLEOTIDE SEQUENCE</scope>
    <source>
        <strain evidence="3">CBS 118394</strain>
    </source>
</reference>
<dbReference type="Proteomes" id="UP001283341">
    <property type="component" value="Unassembled WGS sequence"/>
</dbReference>
<dbReference type="SUPFAM" id="SSF81296">
    <property type="entry name" value="E set domains"/>
    <property type="match status" value="1"/>
</dbReference>
<sequence>GSWSATIEFNNVPVHVSLLPNGKLLYWGRRKNPKADTNDNNLNEKETKAFPKSGDISTAGRSEATKNDPLAMDNKTTVNLFCGGHCFLPDGKLLIVGGHVRDGQGIDQACLYDFEANTFRPLTKMVEGRWYPSALPLPDGRVLVMSGALSRGGYAPNPTSQIFTNPVDPLSTQTPWKEVISSLAQSPQKVDIGPGALALYPRLHLTPKGRIFMAGPNPRAWFLDVKDDKGAEIQTEILGGAKLAGRWEDTKIDRDGKFRDYAPSVMYDRGKVMYMGGGQDENKDLKIPVLAPTTGVEFIDLNVEPLPKWTQGPNMTNARRQFNATILPDGTVLVTGGTSGPGFNDLGKAVHVAELFDPYAGTKGTWTTMAEESWDRCYHSVALLLPDGRVMSAGGGEYGENLPAATFCFPNAQFFEPPYLHKAAITGRPVIKSFPKEITYSQETFAITLESANDTIDKISWVRIGSVTHCRNMNQSLIWLQKKSQTGASLTIAPPENANVSPPGHYMLFVLKKGIPSVGKIMRISAPATTTKKQAAARMTMATPAPPEPTIQPTLAEHNDALMAERGHPPVSVGITPVCPYGLGPCWGGAYDGLLRMSDVDVVCPLAHQEDSTAHVYLADDSVLPDIDKWRKEFSQTVNASYDMRGIEMTLSGVLGRKGDHVLTLVTNVKELLLAPYKQASQIRWDYLTKAPRPVTDAEVAAYKRLEEEQGKGSKKVQVTGTLQKLGEGKFSLDVRDF</sequence>
<name>A0AAE0ID12_9PEZI</name>
<dbReference type="SUPFAM" id="SSF50965">
    <property type="entry name" value="Galactose oxidase, central domain"/>
    <property type="match status" value="1"/>
</dbReference>
<dbReference type="Gene3D" id="2.130.10.80">
    <property type="entry name" value="Galactose oxidase/kelch, beta-propeller"/>
    <property type="match status" value="1"/>
</dbReference>
<reference evidence="3" key="2">
    <citation type="submission" date="2023-06" db="EMBL/GenBank/DDBJ databases">
        <authorList>
            <consortium name="Lawrence Berkeley National Laboratory"/>
            <person name="Haridas S."/>
            <person name="Hensen N."/>
            <person name="Bonometti L."/>
            <person name="Westerberg I."/>
            <person name="Brannstrom I.O."/>
            <person name="Guillou S."/>
            <person name="Cros-Aarteil S."/>
            <person name="Calhoun S."/>
            <person name="Kuo A."/>
            <person name="Mondo S."/>
            <person name="Pangilinan J."/>
            <person name="Riley R."/>
            <person name="Labutti K."/>
            <person name="Andreopoulos B."/>
            <person name="Lipzen A."/>
            <person name="Chen C."/>
            <person name="Yanf M."/>
            <person name="Daum C."/>
            <person name="Ng V."/>
            <person name="Clum A."/>
            <person name="Steindorff A."/>
            <person name="Ohm R."/>
            <person name="Martin F."/>
            <person name="Silar P."/>
            <person name="Natvig D."/>
            <person name="Lalanne C."/>
            <person name="Gautier V."/>
            <person name="Ament-Velasquez S.L."/>
            <person name="Kruys A."/>
            <person name="Hutchinson M.I."/>
            <person name="Powell A.J."/>
            <person name="Barry K."/>
            <person name="Miller A.N."/>
            <person name="Grigoriev I.V."/>
            <person name="Debuchy R."/>
            <person name="Gladieux P."/>
            <person name="Thoren M.H."/>
            <person name="Johannesson H."/>
        </authorList>
    </citation>
    <scope>NUCLEOTIDE SEQUENCE</scope>
    <source>
        <strain evidence="3">CBS 118394</strain>
    </source>
</reference>
<gene>
    <name evidence="3" type="ORF">B0H66DRAFT_620679</name>
</gene>
<dbReference type="InterPro" id="IPR015202">
    <property type="entry name" value="GO-like_E_set"/>
</dbReference>
<accession>A0AAE0ID12</accession>
<comment type="caution">
    <text evidence="3">The sequence shown here is derived from an EMBL/GenBank/DDBJ whole genome shotgun (WGS) entry which is preliminary data.</text>
</comment>
<feature type="non-terminal residue" evidence="3">
    <location>
        <position position="738"/>
    </location>
</feature>
<feature type="non-terminal residue" evidence="3">
    <location>
        <position position="1"/>
    </location>
</feature>
<feature type="domain" description="Galactose oxidase-like Early set" evidence="2">
    <location>
        <begin position="428"/>
        <end position="524"/>
    </location>
</feature>
<dbReference type="PANTHER" id="PTHR32208">
    <property type="entry name" value="SECRETED PROTEIN-RELATED"/>
    <property type="match status" value="1"/>
</dbReference>
<evidence type="ECO:0000313" key="4">
    <source>
        <dbReference type="Proteomes" id="UP001283341"/>
    </source>
</evidence>
<dbReference type="PANTHER" id="PTHR32208:SF21">
    <property type="entry name" value="LOW QUALITY PROTEIN: ALDEHYDE OXIDASE GLOX-LIKE"/>
    <property type="match status" value="1"/>
</dbReference>